<dbReference type="InterPro" id="IPR012171">
    <property type="entry name" value="Fatty_acid_desaturase"/>
</dbReference>
<feature type="non-terminal residue" evidence="2">
    <location>
        <position position="157"/>
    </location>
</feature>
<evidence type="ECO:0000313" key="2">
    <source>
        <dbReference type="EMBL" id="CAE7226888.1"/>
    </source>
</evidence>
<dbReference type="Proteomes" id="UP000649617">
    <property type="component" value="Unassembled WGS sequence"/>
</dbReference>
<comment type="caution">
    <text evidence="2">The sequence shown here is derived from an EMBL/GenBank/DDBJ whole genome shotgun (WGS) entry which is preliminary data.</text>
</comment>
<feature type="domain" description="Fatty acid desaturase" evidence="1">
    <location>
        <begin position="22"/>
        <end position="150"/>
    </location>
</feature>
<feature type="non-terminal residue" evidence="2">
    <location>
        <position position="1"/>
    </location>
</feature>
<dbReference type="PANTHER" id="PTHR19353:SF19">
    <property type="entry name" value="DELTA(5) FATTY ACID DESATURASE C-RELATED"/>
    <property type="match status" value="1"/>
</dbReference>
<reference evidence="2" key="1">
    <citation type="submission" date="2021-02" db="EMBL/GenBank/DDBJ databases">
        <authorList>
            <person name="Dougan E. K."/>
            <person name="Rhodes N."/>
            <person name="Thang M."/>
            <person name="Chan C."/>
        </authorList>
    </citation>
    <scope>NUCLEOTIDE SEQUENCE</scope>
</reference>
<evidence type="ECO:0000259" key="1">
    <source>
        <dbReference type="Pfam" id="PF00487"/>
    </source>
</evidence>
<dbReference type="AlphaFoldDB" id="A0A812KFJ9"/>
<dbReference type="GO" id="GO:0016020">
    <property type="term" value="C:membrane"/>
    <property type="evidence" value="ECO:0007669"/>
    <property type="project" value="TreeGrafter"/>
</dbReference>
<accession>A0A812KFJ9</accession>
<keyword evidence="3" id="KW-1185">Reference proteome</keyword>
<dbReference type="PANTHER" id="PTHR19353">
    <property type="entry name" value="FATTY ACID DESATURASE 2"/>
    <property type="match status" value="1"/>
</dbReference>
<proteinExistence type="predicted"/>
<protein>
    <submittedName>
        <fullName evidence="2">Fat-3 protein</fullName>
    </submittedName>
</protein>
<sequence>MRRVQHLTMPLSFSMLFYIWRLDSIKVVWKELRKAKPRKGAVGEAVMLAAHWAMVFAFVPLKIIPIYILLSGFITALITTATHQSEEMFEDFNPDFVDNQFRTTRDAVVENPFEKWVWGGMQYQLEHHLFPSMPRSRYPALQPILKKFAEATPDLLI</sequence>
<evidence type="ECO:0000313" key="3">
    <source>
        <dbReference type="Proteomes" id="UP000649617"/>
    </source>
</evidence>
<organism evidence="2 3">
    <name type="scientific">Symbiodinium pilosum</name>
    <name type="common">Dinoflagellate</name>
    <dbReference type="NCBI Taxonomy" id="2952"/>
    <lineage>
        <taxon>Eukaryota</taxon>
        <taxon>Sar</taxon>
        <taxon>Alveolata</taxon>
        <taxon>Dinophyceae</taxon>
        <taxon>Suessiales</taxon>
        <taxon>Symbiodiniaceae</taxon>
        <taxon>Symbiodinium</taxon>
    </lineage>
</organism>
<dbReference type="GO" id="GO:0008610">
    <property type="term" value="P:lipid biosynthetic process"/>
    <property type="evidence" value="ECO:0007669"/>
    <property type="project" value="UniProtKB-ARBA"/>
</dbReference>
<dbReference type="GO" id="GO:0016717">
    <property type="term" value="F:oxidoreductase activity, acting on paired donors, with oxidation of a pair of donors resulting in the reduction of molecular oxygen to two molecules of water"/>
    <property type="evidence" value="ECO:0007669"/>
    <property type="project" value="TreeGrafter"/>
</dbReference>
<dbReference type="OrthoDB" id="260091at2759"/>
<name>A0A812KFJ9_SYMPI</name>
<gene>
    <name evidence="2" type="primary">fat-3</name>
    <name evidence="2" type="ORF">SPIL2461_LOCUS3255</name>
</gene>
<dbReference type="Pfam" id="PF00487">
    <property type="entry name" value="FA_desaturase"/>
    <property type="match status" value="1"/>
</dbReference>
<dbReference type="EMBL" id="CAJNIZ010003890">
    <property type="protein sequence ID" value="CAE7226888.1"/>
    <property type="molecule type" value="Genomic_DNA"/>
</dbReference>
<dbReference type="InterPro" id="IPR005804">
    <property type="entry name" value="FA_desaturase_dom"/>
</dbReference>